<protein>
    <submittedName>
        <fullName evidence="3">Transposase DDE domain-containing protein</fullName>
    </submittedName>
</protein>
<evidence type="ECO:0000313" key="4">
    <source>
        <dbReference type="Proteomes" id="UP000198242"/>
    </source>
</evidence>
<organism evidence="3 4">
    <name type="scientific">Micromonospora viridifaciens</name>
    <dbReference type="NCBI Taxonomy" id="1881"/>
    <lineage>
        <taxon>Bacteria</taxon>
        <taxon>Bacillati</taxon>
        <taxon>Actinomycetota</taxon>
        <taxon>Actinomycetes</taxon>
        <taxon>Micromonosporales</taxon>
        <taxon>Micromonosporaceae</taxon>
        <taxon>Micromonospora</taxon>
    </lineage>
</organism>
<dbReference type="EMBL" id="LT607411">
    <property type="protein sequence ID" value="SCE97143.1"/>
    <property type="molecule type" value="Genomic_DNA"/>
</dbReference>
<dbReference type="GO" id="GO:0006313">
    <property type="term" value="P:DNA transposition"/>
    <property type="evidence" value="ECO:0007669"/>
    <property type="project" value="InterPro"/>
</dbReference>
<dbReference type="Proteomes" id="UP000198242">
    <property type="component" value="Chromosome I"/>
</dbReference>
<keyword evidence="4" id="KW-1185">Reference proteome</keyword>
<accession>A0A1C4WLW3</accession>
<dbReference type="GO" id="GO:0003677">
    <property type="term" value="F:DNA binding"/>
    <property type="evidence" value="ECO:0007669"/>
    <property type="project" value="InterPro"/>
</dbReference>
<feature type="domain" description="Transposase IS4-like" evidence="1">
    <location>
        <begin position="135"/>
        <end position="354"/>
    </location>
</feature>
<dbReference type="Pfam" id="PF01609">
    <property type="entry name" value="DDE_Tnp_1"/>
    <property type="match status" value="1"/>
</dbReference>
<dbReference type="AlphaFoldDB" id="A0A1C4WLW3"/>
<dbReference type="PANTHER" id="PTHR30298">
    <property type="entry name" value="H REPEAT-ASSOCIATED PREDICTED TRANSPOSASE"/>
    <property type="match status" value="1"/>
</dbReference>
<dbReference type="InterPro" id="IPR032806">
    <property type="entry name" value="YbfD_N"/>
</dbReference>
<dbReference type="PANTHER" id="PTHR30298:SF0">
    <property type="entry name" value="PROTEIN YBFL-RELATED"/>
    <property type="match status" value="1"/>
</dbReference>
<dbReference type="GO" id="GO:0004803">
    <property type="term" value="F:transposase activity"/>
    <property type="evidence" value="ECO:0007669"/>
    <property type="project" value="InterPro"/>
</dbReference>
<evidence type="ECO:0000259" key="2">
    <source>
        <dbReference type="Pfam" id="PF13808"/>
    </source>
</evidence>
<dbReference type="InterPro" id="IPR051698">
    <property type="entry name" value="Transposase_11-like"/>
</dbReference>
<dbReference type="InterPro" id="IPR002559">
    <property type="entry name" value="Transposase_11"/>
</dbReference>
<name>A0A1C4WLW3_MICVI</name>
<gene>
    <name evidence="3" type="ORF">GA0074695_2566</name>
</gene>
<reference evidence="4" key="1">
    <citation type="submission" date="2016-06" db="EMBL/GenBank/DDBJ databases">
        <authorList>
            <person name="Varghese N."/>
            <person name="Submissions Spin"/>
        </authorList>
    </citation>
    <scope>NUCLEOTIDE SEQUENCE [LARGE SCALE GENOMIC DNA]</scope>
    <source>
        <strain evidence="4">DSM 43909</strain>
    </source>
</reference>
<feature type="domain" description="H repeat-associated protein N-terminal" evidence="2">
    <location>
        <begin position="33"/>
        <end position="119"/>
    </location>
</feature>
<dbReference type="InterPro" id="IPR047647">
    <property type="entry name" value="ISAs1_transpos"/>
</dbReference>
<evidence type="ECO:0000259" key="1">
    <source>
        <dbReference type="Pfam" id="PF01609"/>
    </source>
</evidence>
<sequence>MASSLIPALAVAAPASIAEAVPVTDGEHGGLLHALAAVPDPRDPRGVRYPLTALLAVAVCAVMAGATSFAAITDWLHDLDERAQERLGFTAGVPAGSTVWRLLTRLDDTLLGTVLAGWLRTRTPVAVSRPRRYRTVIAIDGKTLRGARTGDGRQVHLLSALDTGTGVVLAQVTVHAKSNEIPAFAPLLDAVETVLGTLAGVLFIADALHTQTGHADEVTARRAHLLVQVKANQPTLFKQLKRLPWAQIPVGDRTRDRGHGRRETRTVKAVTVATPGGIAFPHAQQAVRVTRTRIVAGKTSRETACLTVSLPAGQAPPRDLQTWIRRHWHIENRLHHVRDVTFREDLHQARTGTGPAVIATLRNTAIGWHRITGATNIARATRQANRRSHDLITAVTSSYPRTQ</sequence>
<proteinExistence type="predicted"/>
<dbReference type="NCBIfam" id="NF033564">
    <property type="entry name" value="transpos_ISAs1"/>
    <property type="match status" value="1"/>
</dbReference>
<dbReference type="Pfam" id="PF13808">
    <property type="entry name" value="DDE_Tnp_1_assoc"/>
    <property type="match status" value="1"/>
</dbReference>
<evidence type="ECO:0000313" key="3">
    <source>
        <dbReference type="EMBL" id="SCE97143.1"/>
    </source>
</evidence>